<sequence length="253" mass="27493">MTYPSKLPASAQGVPPPSLPTSSGSRSAFSYLSGSQKEDSAASSQSIKKKKRNRATTAAAIQRTRGRGIRISDVASSPPHNTQPNTERVPMSPITRGVASLSPTTDGIDSVSHATERVPIVSLNEQGVLDEFDTNKEKRKPRGRAKLSFLSKGKQLHVEFITRGQPFGENTAKFSFLFGATSRELLPVTLKKRKDLAEEFINQLWGHAQRKESETPDAIIRANVWIRGHTKKGGGFLNEDVADAVVMSSDIPA</sequence>
<evidence type="ECO:0000256" key="1">
    <source>
        <dbReference type="SAM" id="MobiDB-lite"/>
    </source>
</evidence>
<comment type="caution">
    <text evidence="2">The sequence shown here is derived from an EMBL/GenBank/DDBJ whole genome shotgun (WGS) entry which is preliminary data.</text>
</comment>
<dbReference type="AlphaFoldDB" id="A0AA39VIC8"/>
<gene>
    <name evidence="2" type="ORF">LWI29_029437</name>
</gene>
<feature type="region of interest" description="Disordered" evidence="1">
    <location>
        <begin position="1"/>
        <end position="91"/>
    </location>
</feature>
<reference evidence="2" key="1">
    <citation type="journal article" date="2022" name="Plant J.">
        <title>Strategies of tolerance reflected in two North American maple genomes.</title>
        <authorList>
            <person name="McEvoy S.L."/>
            <person name="Sezen U.U."/>
            <person name="Trouern-Trend A."/>
            <person name="McMahon S.M."/>
            <person name="Schaberg P.G."/>
            <person name="Yang J."/>
            <person name="Wegrzyn J.L."/>
            <person name="Swenson N.G."/>
        </authorList>
    </citation>
    <scope>NUCLEOTIDE SEQUENCE</scope>
    <source>
        <strain evidence="2">NS2018</strain>
    </source>
</reference>
<reference evidence="2" key="2">
    <citation type="submission" date="2023-06" db="EMBL/GenBank/DDBJ databases">
        <authorList>
            <person name="Swenson N.G."/>
            <person name="Wegrzyn J.L."/>
            <person name="Mcevoy S.L."/>
        </authorList>
    </citation>
    <scope>NUCLEOTIDE SEQUENCE</scope>
    <source>
        <strain evidence="2">NS2018</strain>
        <tissue evidence="2">Leaf</tissue>
    </source>
</reference>
<dbReference type="Proteomes" id="UP001168877">
    <property type="component" value="Unassembled WGS sequence"/>
</dbReference>
<evidence type="ECO:0000313" key="2">
    <source>
        <dbReference type="EMBL" id="KAK0579658.1"/>
    </source>
</evidence>
<organism evidence="2 3">
    <name type="scientific">Acer saccharum</name>
    <name type="common">Sugar maple</name>
    <dbReference type="NCBI Taxonomy" id="4024"/>
    <lineage>
        <taxon>Eukaryota</taxon>
        <taxon>Viridiplantae</taxon>
        <taxon>Streptophyta</taxon>
        <taxon>Embryophyta</taxon>
        <taxon>Tracheophyta</taxon>
        <taxon>Spermatophyta</taxon>
        <taxon>Magnoliopsida</taxon>
        <taxon>eudicotyledons</taxon>
        <taxon>Gunneridae</taxon>
        <taxon>Pentapetalae</taxon>
        <taxon>rosids</taxon>
        <taxon>malvids</taxon>
        <taxon>Sapindales</taxon>
        <taxon>Sapindaceae</taxon>
        <taxon>Hippocastanoideae</taxon>
        <taxon>Acereae</taxon>
        <taxon>Acer</taxon>
    </lineage>
</organism>
<feature type="compositionally biased region" description="Polar residues" evidence="1">
    <location>
        <begin position="74"/>
        <end position="86"/>
    </location>
</feature>
<dbReference type="EMBL" id="JAUESC010000385">
    <property type="protein sequence ID" value="KAK0579658.1"/>
    <property type="molecule type" value="Genomic_DNA"/>
</dbReference>
<proteinExistence type="predicted"/>
<keyword evidence="3" id="KW-1185">Reference proteome</keyword>
<feature type="compositionally biased region" description="Polar residues" evidence="1">
    <location>
        <begin position="20"/>
        <end position="35"/>
    </location>
</feature>
<accession>A0AA39VIC8</accession>
<protein>
    <submittedName>
        <fullName evidence="2">Uncharacterized protein</fullName>
    </submittedName>
</protein>
<name>A0AA39VIC8_ACESA</name>
<evidence type="ECO:0000313" key="3">
    <source>
        <dbReference type="Proteomes" id="UP001168877"/>
    </source>
</evidence>